<feature type="transmembrane region" description="Helical" evidence="6">
    <location>
        <begin position="302"/>
        <end position="324"/>
    </location>
</feature>
<reference evidence="10" key="2">
    <citation type="submission" date="2012-11" db="EMBL/GenBank/DDBJ databases">
        <authorList>
            <person name="Kuo A."/>
            <person name="Curtis B.A."/>
            <person name="Tanifuji G."/>
            <person name="Burki F."/>
            <person name="Gruber A."/>
            <person name="Irimia M."/>
            <person name="Maruyama S."/>
            <person name="Arias M.C."/>
            <person name="Ball S.G."/>
            <person name="Gile G.H."/>
            <person name="Hirakawa Y."/>
            <person name="Hopkins J.F."/>
            <person name="Rensing S.A."/>
            <person name="Schmutz J."/>
            <person name="Symeonidi A."/>
            <person name="Elias M."/>
            <person name="Eveleigh R.J."/>
            <person name="Herman E.K."/>
            <person name="Klute M.J."/>
            <person name="Nakayama T."/>
            <person name="Obornik M."/>
            <person name="Reyes-Prieto A."/>
            <person name="Armbrust E.V."/>
            <person name="Aves S.J."/>
            <person name="Beiko R.G."/>
            <person name="Coutinho P."/>
            <person name="Dacks J.B."/>
            <person name="Durnford D.G."/>
            <person name="Fast N.M."/>
            <person name="Green B.R."/>
            <person name="Grisdale C."/>
            <person name="Hempe F."/>
            <person name="Henrissat B."/>
            <person name="Hoppner M.P."/>
            <person name="Ishida K.-I."/>
            <person name="Kim E."/>
            <person name="Koreny L."/>
            <person name="Kroth P.G."/>
            <person name="Liu Y."/>
            <person name="Malik S.-B."/>
            <person name="Maier U.G."/>
            <person name="McRose D."/>
            <person name="Mock T."/>
            <person name="Neilson J.A."/>
            <person name="Onodera N.T."/>
            <person name="Poole A.M."/>
            <person name="Pritham E.J."/>
            <person name="Richards T.A."/>
            <person name="Rocap G."/>
            <person name="Roy S.W."/>
            <person name="Sarai C."/>
            <person name="Schaack S."/>
            <person name="Shirato S."/>
            <person name="Slamovits C.H."/>
            <person name="Spencer D.F."/>
            <person name="Suzuki S."/>
            <person name="Worden A.Z."/>
            <person name="Zauner S."/>
            <person name="Barry K."/>
            <person name="Bell C."/>
            <person name="Bharti A.K."/>
            <person name="Crow J.A."/>
            <person name="Grimwood J."/>
            <person name="Kramer R."/>
            <person name="Lindquist E."/>
            <person name="Lucas S."/>
            <person name="Salamov A."/>
            <person name="McFadden G.I."/>
            <person name="Lane C.E."/>
            <person name="Keeling P.J."/>
            <person name="Gray M.W."/>
            <person name="Grigoriev I.V."/>
            <person name="Archibald J.M."/>
        </authorList>
    </citation>
    <scope>NUCLEOTIDE SEQUENCE</scope>
    <source>
        <strain evidence="10">CCMP2712</strain>
    </source>
</reference>
<reference evidence="8 10" key="1">
    <citation type="journal article" date="2012" name="Nature">
        <title>Algal genomes reveal evolutionary mosaicism and the fate of nucleomorphs.</title>
        <authorList>
            <consortium name="DOE Joint Genome Institute"/>
            <person name="Curtis B.A."/>
            <person name="Tanifuji G."/>
            <person name="Burki F."/>
            <person name="Gruber A."/>
            <person name="Irimia M."/>
            <person name="Maruyama S."/>
            <person name="Arias M.C."/>
            <person name="Ball S.G."/>
            <person name="Gile G.H."/>
            <person name="Hirakawa Y."/>
            <person name="Hopkins J.F."/>
            <person name="Kuo A."/>
            <person name="Rensing S.A."/>
            <person name="Schmutz J."/>
            <person name="Symeonidi A."/>
            <person name="Elias M."/>
            <person name="Eveleigh R.J."/>
            <person name="Herman E.K."/>
            <person name="Klute M.J."/>
            <person name="Nakayama T."/>
            <person name="Obornik M."/>
            <person name="Reyes-Prieto A."/>
            <person name="Armbrust E.V."/>
            <person name="Aves S.J."/>
            <person name="Beiko R.G."/>
            <person name="Coutinho P."/>
            <person name="Dacks J.B."/>
            <person name="Durnford D.G."/>
            <person name="Fast N.M."/>
            <person name="Green B.R."/>
            <person name="Grisdale C.J."/>
            <person name="Hempel F."/>
            <person name="Henrissat B."/>
            <person name="Hoppner M.P."/>
            <person name="Ishida K."/>
            <person name="Kim E."/>
            <person name="Koreny L."/>
            <person name="Kroth P.G."/>
            <person name="Liu Y."/>
            <person name="Malik S.B."/>
            <person name="Maier U.G."/>
            <person name="McRose D."/>
            <person name="Mock T."/>
            <person name="Neilson J.A."/>
            <person name="Onodera N.T."/>
            <person name="Poole A.M."/>
            <person name="Pritham E.J."/>
            <person name="Richards T.A."/>
            <person name="Rocap G."/>
            <person name="Roy S.W."/>
            <person name="Sarai C."/>
            <person name="Schaack S."/>
            <person name="Shirato S."/>
            <person name="Slamovits C.H."/>
            <person name="Spencer D.F."/>
            <person name="Suzuki S."/>
            <person name="Worden A.Z."/>
            <person name="Zauner S."/>
            <person name="Barry K."/>
            <person name="Bell C."/>
            <person name="Bharti A.K."/>
            <person name="Crow J.A."/>
            <person name="Grimwood J."/>
            <person name="Kramer R."/>
            <person name="Lindquist E."/>
            <person name="Lucas S."/>
            <person name="Salamov A."/>
            <person name="McFadden G.I."/>
            <person name="Lane C.E."/>
            <person name="Keeling P.J."/>
            <person name="Gray M.W."/>
            <person name="Grigoriev I.V."/>
            <person name="Archibald J.M."/>
        </authorList>
    </citation>
    <scope>NUCLEOTIDE SEQUENCE</scope>
    <source>
        <strain evidence="8 10">CCMP2712</strain>
    </source>
</reference>
<name>L1J7C6_GUITC</name>
<dbReference type="OMA" id="NCFEDDV"/>
<evidence type="ECO:0000256" key="1">
    <source>
        <dbReference type="ARBA" id="ARBA00004141"/>
    </source>
</evidence>
<reference evidence="9" key="3">
    <citation type="submission" date="2016-03" db="UniProtKB">
        <authorList>
            <consortium name="EnsemblProtists"/>
        </authorList>
    </citation>
    <scope>IDENTIFICATION</scope>
</reference>
<evidence type="ECO:0000256" key="5">
    <source>
        <dbReference type="SAM" id="MobiDB-lite"/>
    </source>
</evidence>
<feature type="transmembrane region" description="Helical" evidence="6">
    <location>
        <begin position="330"/>
        <end position="350"/>
    </location>
</feature>
<dbReference type="EMBL" id="JH993005">
    <property type="protein sequence ID" value="EKX44232.1"/>
    <property type="molecule type" value="Genomic_DNA"/>
</dbReference>
<dbReference type="KEGG" id="gtt:GUITHDRAFT_163590"/>
<feature type="transmembrane region" description="Helical" evidence="6">
    <location>
        <begin position="403"/>
        <end position="422"/>
    </location>
</feature>
<keyword evidence="3 6" id="KW-1133">Transmembrane helix</keyword>
<evidence type="ECO:0000256" key="6">
    <source>
        <dbReference type="SAM" id="Phobius"/>
    </source>
</evidence>
<dbReference type="InterPro" id="IPR024041">
    <property type="entry name" value="NH4_transpt_AmtB-like_dom"/>
</dbReference>
<dbReference type="OrthoDB" id="534912at2759"/>
<gene>
    <name evidence="8" type="ORF">GUITHDRAFT_163590</name>
</gene>
<dbReference type="RefSeq" id="XP_005831212.1">
    <property type="nucleotide sequence ID" value="XM_005831155.1"/>
</dbReference>
<evidence type="ECO:0000313" key="9">
    <source>
        <dbReference type="EnsemblProtists" id="EKX44232"/>
    </source>
</evidence>
<dbReference type="PANTHER" id="PTHR11730:SF60">
    <property type="entry name" value="RH50, ISOFORM D"/>
    <property type="match status" value="1"/>
</dbReference>
<dbReference type="GeneID" id="17301009"/>
<feature type="transmembrane region" description="Helical" evidence="6">
    <location>
        <begin position="370"/>
        <end position="391"/>
    </location>
</feature>
<evidence type="ECO:0000259" key="7">
    <source>
        <dbReference type="Pfam" id="PF00909"/>
    </source>
</evidence>
<dbReference type="GO" id="GO:0097272">
    <property type="term" value="P:ammonium homeostasis"/>
    <property type="evidence" value="ECO:0007669"/>
    <property type="project" value="TreeGrafter"/>
</dbReference>
<evidence type="ECO:0000256" key="3">
    <source>
        <dbReference type="ARBA" id="ARBA00022989"/>
    </source>
</evidence>
<dbReference type="AlphaFoldDB" id="L1J7C6"/>
<feature type="transmembrane region" description="Helical" evidence="6">
    <location>
        <begin position="142"/>
        <end position="161"/>
    </location>
</feature>
<dbReference type="Proteomes" id="UP000011087">
    <property type="component" value="Unassembled WGS sequence"/>
</dbReference>
<feature type="compositionally biased region" description="Basic and acidic residues" evidence="5">
    <location>
        <begin position="10"/>
        <end position="24"/>
    </location>
</feature>
<dbReference type="SUPFAM" id="SSF111352">
    <property type="entry name" value="Ammonium transporter"/>
    <property type="match status" value="1"/>
</dbReference>
<dbReference type="HOGENOM" id="CLU_021386_1_0_1"/>
<keyword evidence="10" id="KW-1185">Reference proteome</keyword>
<dbReference type="GO" id="GO:0005886">
    <property type="term" value="C:plasma membrane"/>
    <property type="evidence" value="ECO:0007669"/>
    <property type="project" value="TreeGrafter"/>
</dbReference>
<evidence type="ECO:0000313" key="8">
    <source>
        <dbReference type="EMBL" id="EKX44232.1"/>
    </source>
</evidence>
<comment type="subcellular location">
    <subcellularLocation>
        <location evidence="1">Membrane</location>
        <topology evidence="1">Multi-pass membrane protein</topology>
    </subcellularLocation>
</comment>
<keyword evidence="4 6" id="KW-0472">Membrane</keyword>
<feature type="transmembrane region" description="Helical" evidence="6">
    <location>
        <begin position="558"/>
        <end position="578"/>
    </location>
</feature>
<dbReference type="Pfam" id="PF00909">
    <property type="entry name" value="Ammonium_transp"/>
    <property type="match status" value="1"/>
</dbReference>
<sequence length="616" mass="67736">MLPVEPGGTWHERANGQNGRDARNGGRQIAQKTVNFFKEDEETLRKKEISGQTPVHVAINIILQIGLIVVFMLNVDHQKYPAHPNPPAYPGVGQPGGPTLPQPEPVIPFKRYPAGFDVWGPRPDGSLTSRLAETVMQNQFKFFIEITTYVYLGFALQYSFLRKFGYSTMSFGLLQATVAAQWGIVWMQLIDVIHCQYLKSNFINIDAQCTPPFTAEQISPTYSQKQLRQACSCQLWDVIHGNRSIVTEQPNYAHHTLITIGKMNFDNTFVITLPSLMEGLLATIPVQITYGMLLGKVGPSQLMLCALTCVTCYGINYWIVIYVLGAWDHVGGSCIIHAFGAFFGIGCTLFASPKGVASNPDNSPRYNADVLCTVGVILNWITFPSINAYFAPAAAQQAVVINTYLSLFSSCVASMLFSSLYSQQFKFDPADIQRSCISGGVAISSVASLFVQPYQAMLIGFAGGFACSTSHNFLRKFLEKKLMITDTVGVVSLHAIPSAIAWIAGVISVAPLNTAYMGKWAGTQYISQQTKTLPFGLEYGQIFQHTAGNGDTARYQLIMYPTTVAFALSSGALCGFLARNVKGPSVARSFSDSIFWFVPEDFRKTEDLMRKETTAV</sequence>
<proteinExistence type="predicted"/>
<feature type="transmembrane region" description="Helical" evidence="6">
    <location>
        <begin position="457"/>
        <end position="474"/>
    </location>
</feature>
<feature type="domain" description="Ammonium transporter AmtB-like" evidence="7">
    <location>
        <begin position="267"/>
        <end position="525"/>
    </location>
</feature>
<evidence type="ECO:0000256" key="4">
    <source>
        <dbReference type="ARBA" id="ARBA00023136"/>
    </source>
</evidence>
<organism evidence="8">
    <name type="scientific">Guillardia theta (strain CCMP2712)</name>
    <name type="common">Cryptophyte</name>
    <dbReference type="NCBI Taxonomy" id="905079"/>
    <lineage>
        <taxon>Eukaryota</taxon>
        <taxon>Cryptophyceae</taxon>
        <taxon>Pyrenomonadales</taxon>
        <taxon>Geminigeraceae</taxon>
        <taxon>Guillardia</taxon>
    </lineage>
</organism>
<dbReference type="eggNOG" id="KOG3796">
    <property type="taxonomic scope" value="Eukaryota"/>
</dbReference>
<evidence type="ECO:0000256" key="2">
    <source>
        <dbReference type="ARBA" id="ARBA00022692"/>
    </source>
</evidence>
<dbReference type="GO" id="GO:0008519">
    <property type="term" value="F:ammonium channel activity"/>
    <property type="evidence" value="ECO:0007669"/>
    <property type="project" value="InterPro"/>
</dbReference>
<keyword evidence="2 6" id="KW-0812">Transmembrane</keyword>
<dbReference type="InterPro" id="IPR029020">
    <property type="entry name" value="Ammonium/urea_transptr"/>
</dbReference>
<dbReference type="PaxDb" id="55529-EKX44232"/>
<dbReference type="Gene3D" id="1.10.3430.10">
    <property type="entry name" value="Ammonium transporter AmtB like domains"/>
    <property type="match status" value="1"/>
</dbReference>
<dbReference type="PANTHER" id="PTHR11730">
    <property type="entry name" value="AMMONIUM TRANSPORTER"/>
    <property type="match status" value="1"/>
</dbReference>
<protein>
    <recommendedName>
        <fullName evidence="7">Ammonium transporter AmtB-like domain-containing protein</fullName>
    </recommendedName>
</protein>
<accession>L1J7C6</accession>
<feature type="transmembrane region" description="Helical" evidence="6">
    <location>
        <begin position="55"/>
        <end position="75"/>
    </location>
</feature>
<dbReference type="EnsemblProtists" id="EKX44232">
    <property type="protein sequence ID" value="EKX44232"/>
    <property type="gene ID" value="GUITHDRAFT_163590"/>
</dbReference>
<feature type="region of interest" description="Disordered" evidence="5">
    <location>
        <begin position="1"/>
        <end position="26"/>
    </location>
</feature>
<evidence type="ECO:0000313" key="10">
    <source>
        <dbReference type="Proteomes" id="UP000011087"/>
    </source>
</evidence>
<feature type="transmembrane region" description="Helical" evidence="6">
    <location>
        <begin position="486"/>
        <end position="510"/>
    </location>
</feature>